<protein>
    <recommendedName>
        <fullName evidence="5">NFX1-type zinc finger-containing protein 1</fullName>
    </recommendedName>
</protein>
<dbReference type="PANTHER" id="PTHR10887">
    <property type="entry name" value="DNA2/NAM7 HELICASE FAMILY"/>
    <property type="match status" value="1"/>
</dbReference>
<dbReference type="Proteomes" id="UP000663850">
    <property type="component" value="Unassembled WGS sequence"/>
</dbReference>
<dbReference type="InterPro" id="IPR041679">
    <property type="entry name" value="DNA2/NAM7-like_C"/>
</dbReference>
<gene>
    <name evidence="3" type="ORF">RDB_LOCUS228</name>
</gene>
<dbReference type="GO" id="GO:0031048">
    <property type="term" value="P:regulatory ncRNA-mediated heterochromatin formation"/>
    <property type="evidence" value="ECO:0007669"/>
    <property type="project" value="TreeGrafter"/>
</dbReference>
<reference evidence="3" key="1">
    <citation type="submission" date="2021-01" db="EMBL/GenBank/DDBJ databases">
        <authorList>
            <person name="Kaushik A."/>
        </authorList>
    </citation>
    <scope>NUCLEOTIDE SEQUENCE</scope>
    <source>
        <strain evidence="3">Type strain: AG8-Rh-89/</strain>
    </source>
</reference>
<organism evidence="3 4">
    <name type="scientific">Rhizoctonia solani</name>
    <dbReference type="NCBI Taxonomy" id="456999"/>
    <lineage>
        <taxon>Eukaryota</taxon>
        <taxon>Fungi</taxon>
        <taxon>Dikarya</taxon>
        <taxon>Basidiomycota</taxon>
        <taxon>Agaricomycotina</taxon>
        <taxon>Agaricomycetes</taxon>
        <taxon>Cantharellales</taxon>
        <taxon>Ceratobasidiaceae</taxon>
        <taxon>Rhizoctonia</taxon>
    </lineage>
</organism>
<dbReference type="GO" id="GO:0004386">
    <property type="term" value="F:helicase activity"/>
    <property type="evidence" value="ECO:0007669"/>
    <property type="project" value="InterPro"/>
</dbReference>
<dbReference type="InterPro" id="IPR027417">
    <property type="entry name" value="P-loop_NTPase"/>
</dbReference>
<dbReference type="CDD" id="cd18808">
    <property type="entry name" value="SF1_C_Upf1"/>
    <property type="match status" value="1"/>
</dbReference>
<sequence>MSAKSGGAMRPLKQYTEDSFHFAIPDQVYQFLNILCDTSSKKSWSTEDAQLHLHEFVEGNGIVRLADAVSYPINSPRSWSFQRGYVPIFVYVTSESVIKKALHADINKLYGVIHNNFKTIRDTIETHMPRLIEARSFKDGHKPLSGRVLFKAIFSALYEYVIRFKQAASNPDVRQLVERMAGWFDVWSTALSSNPLFDDECVRFETYQKESIIETIDNDKERLLSLVKEPTARGIDQGIRRPEITEGIIANLQRILDNEGPGHLRKEGARHDNDHLKIQDIGVAPTPDELLCDEDPYLPGNFFEAPHHLQPRSVQRLFDLQFRLLREEMMAPVRRAVQSIVSDLKKPNSISTTLSEIIRQGGGRYVTSETQDSIIFGVFTNITFHPLLLDTRGISLGIEFDTPPGDAQSDLVETRVAYWERTAKKRLTQGALIALIWKDPTDKVDIYIGTITSTPFDLVASARQSSDRISIKVSFLDPAAEFHVLQILQSRRGTYGTRVLIEAPVFYEGVRPFLEALQRNPNDLPFLDYLRHQSKHELKQVAIRPPSYSTAPGFSFDLKDLFLPGSNARSLLLNSSSPHSINQAKASLLRGSRLDPSQVDAVVDSLTRELSLIQGPPGTGKASIIDIRIDTKLTFYPNQSYTGLELIRVLVKSGVSPILLVAFTNHALDHMLKGILDSEITDQIIRLGSRFAADEQLAAFSLEELEANAPKSKLGRPIGVARREMGEIEEEMARLMKSITRGRVPGHEMEKYLLSAYPSHYHELARNTPAWILALFTDATRGGTDWSTAGRQLASNSIIDFWLDGRDLRFLEPPIVHPEDVSHHSLATFNRFRHLEEDDSQDQEAQDPVSKHQEVVYQHIHLHGLHVVPSIPTTNRLPRELQSDPKAWTSQSIRERQLDEFEGLRRKHLGALDVFNKAKEQYRANLLSGAHIVGCTTTGAAKLVSLLSEMKPKVLIVEEAGQVLESHLLASLVGAVNHLIMIGDPLQLRPNINSWKLSSDNPVTGKIYRFNESLMERLAKNGFPMTQLDVQRRMRPSISSLIRTTLYPNLQDNAKVLNYPDVRGMDKNTFFISHENLERGGGEDSVSKHNEFEINLIYDLVAHLLRQGCYNDEGNIVVLAAYLGQVPKIQQRLQGLVTTVVDDRDAELLAEHGVEETELATTREMDISKRVLVRSLDNFQGEEGDVIILSLVRNSGTRFNGDISHLQFTGGKSPIGFLKSKNRTNVGLSRAKHGLYIFGNAPELARGSDMWASVLQEMHTSGCVGRGFAVRCHNHPNYVQWIEQPGQIEVVAPDGELP</sequence>
<evidence type="ECO:0000313" key="4">
    <source>
        <dbReference type="Proteomes" id="UP000663850"/>
    </source>
</evidence>
<dbReference type="Pfam" id="PF13087">
    <property type="entry name" value="AAA_12"/>
    <property type="match status" value="1"/>
</dbReference>
<dbReference type="SUPFAM" id="SSF52540">
    <property type="entry name" value="P-loop containing nucleoside triphosphate hydrolases"/>
    <property type="match status" value="1"/>
</dbReference>
<comment type="caution">
    <text evidence="3">The sequence shown here is derived from an EMBL/GenBank/DDBJ whole genome shotgun (WGS) entry which is preliminary data.</text>
</comment>
<accession>A0A8H2WVE8</accession>
<feature type="domain" description="DNA2/NAM7 helicase-like C-terminal" evidence="2">
    <location>
        <begin position="1011"/>
        <end position="1241"/>
    </location>
</feature>
<evidence type="ECO:0000259" key="2">
    <source>
        <dbReference type="Pfam" id="PF13087"/>
    </source>
</evidence>
<evidence type="ECO:0000313" key="3">
    <source>
        <dbReference type="EMBL" id="CAE6409336.1"/>
    </source>
</evidence>
<dbReference type="InterPro" id="IPR041677">
    <property type="entry name" value="DNA2/NAM7_AAA_11"/>
</dbReference>
<feature type="domain" description="DNA2/NAM7 helicase helicase" evidence="1">
    <location>
        <begin position="594"/>
        <end position="994"/>
    </location>
</feature>
<dbReference type="GO" id="GO:0031380">
    <property type="term" value="C:nuclear RNA-directed RNA polymerase complex"/>
    <property type="evidence" value="ECO:0007669"/>
    <property type="project" value="TreeGrafter"/>
</dbReference>
<dbReference type="Pfam" id="PF13086">
    <property type="entry name" value="AAA_11"/>
    <property type="match status" value="1"/>
</dbReference>
<dbReference type="Gene3D" id="3.40.50.300">
    <property type="entry name" value="P-loop containing nucleotide triphosphate hydrolases"/>
    <property type="match status" value="3"/>
</dbReference>
<dbReference type="InterPro" id="IPR045055">
    <property type="entry name" value="DNA2/NAM7-like"/>
</dbReference>
<evidence type="ECO:0000259" key="1">
    <source>
        <dbReference type="Pfam" id="PF13086"/>
    </source>
</evidence>
<evidence type="ECO:0008006" key="5">
    <source>
        <dbReference type="Google" id="ProtNLM"/>
    </source>
</evidence>
<dbReference type="PANTHER" id="PTHR10887:SF445">
    <property type="entry name" value="NFX1-TYPE ZINC FINGER-CONTAINING PROTEIN 1"/>
    <property type="match status" value="1"/>
</dbReference>
<name>A0A8H2WVE8_9AGAM</name>
<dbReference type="InterPro" id="IPR047187">
    <property type="entry name" value="SF1_C_Upf1"/>
</dbReference>
<dbReference type="EMBL" id="CAJMWZ010000018">
    <property type="protein sequence ID" value="CAE6409336.1"/>
    <property type="molecule type" value="Genomic_DNA"/>
</dbReference>
<proteinExistence type="predicted"/>